<dbReference type="InterPro" id="IPR020094">
    <property type="entry name" value="TruA/RsuA/RluB/E/F_N"/>
</dbReference>
<name>A0A7C9GNJ8_9SPHN</name>
<feature type="compositionally biased region" description="Basic and acidic residues" evidence="7">
    <location>
        <begin position="49"/>
        <end position="75"/>
    </location>
</feature>
<keyword evidence="10" id="KW-1185">Reference proteome</keyword>
<dbReference type="EC" id="5.4.99.-" evidence="6"/>
<evidence type="ECO:0000256" key="2">
    <source>
        <dbReference type="ARBA" id="ARBA00008348"/>
    </source>
</evidence>
<dbReference type="InterPro" id="IPR050343">
    <property type="entry name" value="RsuA_PseudoU_synthase"/>
</dbReference>
<dbReference type="Pfam" id="PF01479">
    <property type="entry name" value="S4"/>
    <property type="match status" value="1"/>
</dbReference>
<dbReference type="PROSITE" id="PS50889">
    <property type="entry name" value="S4"/>
    <property type="match status" value="1"/>
</dbReference>
<dbReference type="NCBIfam" id="TIGR00093">
    <property type="entry name" value="pseudouridine synthase"/>
    <property type="match status" value="1"/>
</dbReference>
<dbReference type="OrthoDB" id="9807213at2"/>
<dbReference type="InterPro" id="IPR042092">
    <property type="entry name" value="PsdUridine_s_RsuA/RluB/E/F_cat"/>
</dbReference>
<dbReference type="RefSeq" id="WP_152576480.1">
    <property type="nucleotide sequence ID" value="NZ_JAATJI010000001.1"/>
</dbReference>
<dbReference type="InterPro" id="IPR006145">
    <property type="entry name" value="PsdUridine_synth_RsuA/RluA"/>
</dbReference>
<dbReference type="GO" id="GO:0120159">
    <property type="term" value="F:rRNA pseudouridine synthase activity"/>
    <property type="evidence" value="ECO:0007669"/>
    <property type="project" value="UniProtKB-ARBA"/>
</dbReference>
<comment type="catalytic activity">
    <reaction evidence="1">
        <text>a uridine in RNA = a pseudouridine in RNA</text>
        <dbReference type="Rhea" id="RHEA:48348"/>
        <dbReference type="Rhea" id="RHEA-COMP:12068"/>
        <dbReference type="Rhea" id="RHEA-COMP:12069"/>
        <dbReference type="ChEBI" id="CHEBI:65314"/>
        <dbReference type="ChEBI" id="CHEBI:65315"/>
    </reaction>
</comment>
<dbReference type="PROSITE" id="PS01149">
    <property type="entry name" value="PSI_RSU"/>
    <property type="match status" value="1"/>
</dbReference>
<organism evidence="9 10">
    <name type="scientific">Sandarakinorhabdus fusca</name>
    <dbReference type="NCBI Taxonomy" id="1439888"/>
    <lineage>
        <taxon>Bacteria</taxon>
        <taxon>Pseudomonadati</taxon>
        <taxon>Pseudomonadota</taxon>
        <taxon>Alphaproteobacteria</taxon>
        <taxon>Sphingomonadales</taxon>
        <taxon>Sphingosinicellaceae</taxon>
        <taxon>Sandarakinorhabdus</taxon>
    </lineage>
</organism>
<dbReference type="Gene3D" id="3.10.290.10">
    <property type="entry name" value="RNA-binding S4 domain"/>
    <property type="match status" value="1"/>
</dbReference>
<dbReference type="GO" id="GO:0000455">
    <property type="term" value="P:enzyme-directed rRNA pseudouridine synthesis"/>
    <property type="evidence" value="ECO:0007669"/>
    <property type="project" value="UniProtKB-ARBA"/>
</dbReference>
<dbReference type="EMBL" id="WIOL01000001">
    <property type="protein sequence ID" value="MQT16030.1"/>
    <property type="molecule type" value="Genomic_DNA"/>
</dbReference>
<evidence type="ECO:0000256" key="5">
    <source>
        <dbReference type="PROSITE-ProRule" id="PRU00182"/>
    </source>
</evidence>
<dbReference type="InterPro" id="IPR036986">
    <property type="entry name" value="S4_RNA-bd_sf"/>
</dbReference>
<evidence type="ECO:0000256" key="4">
    <source>
        <dbReference type="ARBA" id="ARBA00023235"/>
    </source>
</evidence>
<dbReference type="Gene3D" id="3.30.70.580">
    <property type="entry name" value="Pseudouridine synthase I, catalytic domain, N-terminal subdomain"/>
    <property type="match status" value="1"/>
</dbReference>
<dbReference type="InterPro" id="IPR000748">
    <property type="entry name" value="PsdUridine_synth_RsuA/RluB/E/F"/>
</dbReference>
<protein>
    <recommendedName>
        <fullName evidence="6">Pseudouridine synthase</fullName>
        <ecNumber evidence="6">5.4.99.-</ecNumber>
    </recommendedName>
</protein>
<dbReference type="GO" id="GO:0003723">
    <property type="term" value="F:RNA binding"/>
    <property type="evidence" value="ECO:0007669"/>
    <property type="project" value="UniProtKB-KW"/>
</dbReference>
<keyword evidence="4 6" id="KW-0413">Isomerase</keyword>
<evidence type="ECO:0000259" key="8">
    <source>
        <dbReference type="SMART" id="SM00363"/>
    </source>
</evidence>
<gene>
    <name evidence="9" type="ORF">F3168_01970</name>
</gene>
<dbReference type="InterPro" id="IPR018496">
    <property type="entry name" value="PsdUridine_synth_RsuA/RluB_CS"/>
</dbReference>
<dbReference type="CDD" id="cd00165">
    <property type="entry name" value="S4"/>
    <property type="match status" value="1"/>
</dbReference>
<accession>A0A7C9GNJ8</accession>
<dbReference type="PANTHER" id="PTHR47683:SF3">
    <property type="entry name" value="RIBOSOMAL LARGE SUBUNIT PSEUDOURIDINE SYNTHASE B"/>
    <property type="match status" value="1"/>
</dbReference>
<reference evidence="9 10" key="1">
    <citation type="submission" date="2019-09" db="EMBL/GenBank/DDBJ databases">
        <title>Polymorphobacter sp. isolated from a lake in China.</title>
        <authorList>
            <person name="Liu Z."/>
        </authorList>
    </citation>
    <scope>NUCLEOTIDE SEQUENCE [LARGE SCALE GENOMIC DNA]</scope>
    <source>
        <strain evidence="9 10">D40P</strain>
    </source>
</reference>
<dbReference type="Pfam" id="PF00849">
    <property type="entry name" value="PseudoU_synth_2"/>
    <property type="match status" value="1"/>
</dbReference>
<dbReference type="AlphaFoldDB" id="A0A7C9GNJ8"/>
<dbReference type="SMART" id="SM00363">
    <property type="entry name" value="S4"/>
    <property type="match status" value="1"/>
</dbReference>
<evidence type="ECO:0000256" key="6">
    <source>
        <dbReference type="RuleBase" id="RU003887"/>
    </source>
</evidence>
<sequence>MRPPRNSGGADGQRPPSGPKRPTGDRRAPGATRPVRPGNPQSRPPRPPRAADEVIVHSRREAEALDNRREGDGNGRRHIPGGRLPKVPKSEPRALARPPRSGDRKPRNPAPFSDLPTAAPTGRRGRGDARVAARAAARTGAAVPVEPQRIAKLLARAGIGSRRDIERMIADGKVALGGQTLTTPATVVNSLDGITVDGQPVAALEPSRLFRFHKPAGFLTTARDPGGRPTIMDILPPGLPRVVPVGRLDMNTEGLLLLTTDGALKRALELPTSGVPRRYRVRAYGEITQPAVESLIEGLTIDGMRYGPIDAEIERRTGRNLWLTITLTEGKNREIRRVLEFLGLQVSRLIRVAYGPIELGDLEPRDADEVPDGVVASLRKSLSKA</sequence>
<feature type="region of interest" description="Disordered" evidence="7">
    <location>
        <begin position="1"/>
        <end position="129"/>
    </location>
</feature>
<feature type="compositionally biased region" description="Basic and acidic residues" evidence="7">
    <location>
        <begin position="88"/>
        <end position="106"/>
    </location>
</feature>
<dbReference type="Gene3D" id="3.30.70.1560">
    <property type="entry name" value="Alpha-L RNA-binding motif"/>
    <property type="match status" value="1"/>
</dbReference>
<evidence type="ECO:0000313" key="10">
    <source>
        <dbReference type="Proteomes" id="UP000481327"/>
    </source>
</evidence>
<evidence type="ECO:0000256" key="7">
    <source>
        <dbReference type="SAM" id="MobiDB-lite"/>
    </source>
</evidence>
<feature type="domain" description="RNA-binding S4" evidence="8">
    <location>
        <begin position="148"/>
        <end position="205"/>
    </location>
</feature>
<proteinExistence type="inferred from homology"/>
<keyword evidence="3 5" id="KW-0694">RNA-binding</keyword>
<dbReference type="InterPro" id="IPR002942">
    <property type="entry name" value="S4_RNA-bd"/>
</dbReference>
<dbReference type="PANTHER" id="PTHR47683">
    <property type="entry name" value="PSEUDOURIDINE SYNTHASE FAMILY PROTEIN-RELATED"/>
    <property type="match status" value="1"/>
</dbReference>
<dbReference type="SUPFAM" id="SSF55174">
    <property type="entry name" value="Alpha-L RNA-binding motif"/>
    <property type="match status" value="1"/>
</dbReference>
<dbReference type="SUPFAM" id="SSF55120">
    <property type="entry name" value="Pseudouridine synthase"/>
    <property type="match status" value="1"/>
</dbReference>
<dbReference type="Proteomes" id="UP000481327">
    <property type="component" value="Unassembled WGS sequence"/>
</dbReference>
<evidence type="ECO:0000313" key="9">
    <source>
        <dbReference type="EMBL" id="MQT16030.1"/>
    </source>
</evidence>
<evidence type="ECO:0000256" key="3">
    <source>
        <dbReference type="ARBA" id="ARBA00022884"/>
    </source>
</evidence>
<dbReference type="InterPro" id="IPR020103">
    <property type="entry name" value="PsdUridine_synth_cat_dom_sf"/>
</dbReference>
<comment type="similarity">
    <text evidence="2 6">Belongs to the pseudouridine synthase RsuA family.</text>
</comment>
<comment type="caution">
    <text evidence="9">The sequence shown here is derived from an EMBL/GenBank/DDBJ whole genome shotgun (WGS) entry which is preliminary data.</text>
</comment>
<evidence type="ECO:0000256" key="1">
    <source>
        <dbReference type="ARBA" id="ARBA00000073"/>
    </source>
</evidence>